<dbReference type="AlphaFoldDB" id="A0A0B4XKC6"/>
<dbReference type="PRINTS" id="PR00922">
    <property type="entry name" value="DADACBPTASE3"/>
</dbReference>
<name>A0A0B4XKC6_9GAMM</name>
<keyword evidence="4" id="KW-0645">Protease</keyword>
<proteinExistence type="inferred from homology"/>
<dbReference type="PANTHER" id="PTHR30023">
    <property type="entry name" value="D-ALANYL-D-ALANINE CARBOXYPEPTIDASE"/>
    <property type="match status" value="1"/>
</dbReference>
<dbReference type="Proteomes" id="UP000006764">
    <property type="component" value="Chromosome"/>
</dbReference>
<evidence type="ECO:0000256" key="2">
    <source>
        <dbReference type="ARBA" id="ARBA00022801"/>
    </source>
</evidence>
<dbReference type="SUPFAM" id="SSF56601">
    <property type="entry name" value="beta-lactamase/transpeptidase-like"/>
    <property type="match status" value="1"/>
</dbReference>
<evidence type="ECO:0000313" key="5">
    <source>
        <dbReference type="Proteomes" id="UP000006764"/>
    </source>
</evidence>
<organism evidence="4 5">
    <name type="scientific">Isoalcanivorax pacificus W11-5</name>
    <dbReference type="NCBI Taxonomy" id="391936"/>
    <lineage>
        <taxon>Bacteria</taxon>
        <taxon>Pseudomonadati</taxon>
        <taxon>Pseudomonadota</taxon>
        <taxon>Gammaproteobacteria</taxon>
        <taxon>Oceanospirillales</taxon>
        <taxon>Alcanivoracaceae</taxon>
        <taxon>Isoalcanivorax</taxon>
    </lineage>
</organism>
<dbReference type="HOGENOM" id="CLU_017692_2_1_6"/>
<keyword evidence="4" id="KW-0121">Carboxypeptidase</keyword>
<evidence type="ECO:0000313" key="4">
    <source>
        <dbReference type="EMBL" id="AJD47160.1"/>
    </source>
</evidence>
<dbReference type="NCBIfam" id="TIGR00666">
    <property type="entry name" value="PBP4"/>
    <property type="match status" value="1"/>
</dbReference>
<dbReference type="PANTHER" id="PTHR30023:SF0">
    <property type="entry name" value="PENICILLIN-SENSITIVE CARBOXYPEPTIDASE A"/>
    <property type="match status" value="1"/>
</dbReference>
<keyword evidence="2" id="KW-0378">Hydrolase</keyword>
<feature type="signal peptide" evidence="3">
    <location>
        <begin position="1"/>
        <end position="22"/>
    </location>
</feature>
<dbReference type="InterPro" id="IPR012338">
    <property type="entry name" value="Beta-lactam/transpept-like"/>
</dbReference>
<keyword evidence="3" id="KW-0732">Signal</keyword>
<dbReference type="EMBL" id="CP004387">
    <property type="protein sequence ID" value="AJD47160.1"/>
    <property type="molecule type" value="Genomic_DNA"/>
</dbReference>
<sequence length="490" mass="53357">MFAGWCALSLIVLVAMPLTSLAEPVGHWREQVLAAADEAGLPRSALSVAAVPLDGPGRAQYFNADEPFSPASTMKLVTTYAALELLGPTFRWHTRLYTDGIRDGDTLRGNIYFVSGGDPKLTEERLWSMLRDLRAQGIAHIHGDLVLDDSYFYLPATWPLFDDDGDNPYAPYLVEPDAMLSNFNLHNVRARAGPDGIRLWATPALPSLTLDNQLVPADTGRCPAARSLGWSPQRRADGQIILTVSGTLPSGCEVSRYLSLLSPDIYTAELLRSLWQGIGGTWRGEQRRGVLAAGTTLLATSSSPDVVSVVRDINKYSNNPMARQLYLTIGAQHRVAGDVNDFAATERVVREWLLRKGVDVDGLVLDNGSGLSRIERISARQLAGMLEQVWRSPFAAEMIASMPLVAMDGTMRSRLRNTDMAGEGHIKTGSLRDVRAIAGFARDARQTTWAVVMLINYSDGRVPGALLDKMLAALRVSGAAVTVSAREGER</sequence>
<dbReference type="GO" id="GO:0004185">
    <property type="term" value="F:serine-type carboxypeptidase activity"/>
    <property type="evidence" value="ECO:0007669"/>
    <property type="project" value="InterPro"/>
</dbReference>
<feature type="chain" id="PRO_5002111947" evidence="3">
    <location>
        <begin position="23"/>
        <end position="490"/>
    </location>
</feature>
<evidence type="ECO:0000256" key="1">
    <source>
        <dbReference type="ARBA" id="ARBA00006096"/>
    </source>
</evidence>
<comment type="similarity">
    <text evidence="1">Belongs to the peptidase S13 family.</text>
</comment>
<protein>
    <submittedName>
        <fullName evidence="4">D-alanyl-D-alanine carboxypeptidase/D-alanyl-D-alanine-endopeptidase</fullName>
    </submittedName>
</protein>
<dbReference type="Pfam" id="PF02113">
    <property type="entry name" value="Peptidase_S13"/>
    <property type="match status" value="1"/>
</dbReference>
<gene>
    <name evidence="4" type="ORF">S7S_03690</name>
</gene>
<dbReference type="MEROPS" id="S13.003"/>
<dbReference type="Gene3D" id="3.50.80.20">
    <property type="entry name" value="D-Ala-D-Ala carboxypeptidase C, peptidase S13"/>
    <property type="match status" value="1"/>
</dbReference>
<dbReference type="GO" id="GO:0000270">
    <property type="term" value="P:peptidoglycan metabolic process"/>
    <property type="evidence" value="ECO:0007669"/>
    <property type="project" value="TreeGrafter"/>
</dbReference>
<dbReference type="Gene3D" id="3.40.710.10">
    <property type="entry name" value="DD-peptidase/beta-lactamase superfamily"/>
    <property type="match status" value="2"/>
</dbReference>
<evidence type="ECO:0000256" key="3">
    <source>
        <dbReference type="SAM" id="SignalP"/>
    </source>
</evidence>
<dbReference type="KEGG" id="apac:S7S_03690"/>
<dbReference type="InterPro" id="IPR000667">
    <property type="entry name" value="Peptidase_S13"/>
</dbReference>
<keyword evidence="5" id="KW-1185">Reference proteome</keyword>
<accession>A0A0B4XKC6</accession>
<reference evidence="4 5" key="1">
    <citation type="journal article" date="2012" name="J. Bacteriol.">
        <title>Genome sequence of an alkane-degrading bacterium, Alcanivorax pacificus type strain W11-5, isolated from deep sea sediment.</title>
        <authorList>
            <person name="Lai Q."/>
            <person name="Shao Z."/>
        </authorList>
    </citation>
    <scope>NUCLEOTIDE SEQUENCE [LARGE SCALE GENOMIC DNA]</scope>
    <source>
        <strain evidence="4 5">W11-5</strain>
    </source>
</reference>
<dbReference type="GO" id="GO:0006508">
    <property type="term" value="P:proteolysis"/>
    <property type="evidence" value="ECO:0007669"/>
    <property type="project" value="InterPro"/>
</dbReference>
<dbReference type="STRING" id="391936.S7S_03690"/>